<evidence type="ECO:0000313" key="2">
    <source>
        <dbReference type="Ensembl" id="ENSGACP00000015917.1"/>
    </source>
</evidence>
<evidence type="ECO:0000256" key="1">
    <source>
        <dbReference type="SAM" id="MobiDB-lite"/>
    </source>
</evidence>
<feature type="region of interest" description="Disordered" evidence="1">
    <location>
        <begin position="1"/>
        <end position="141"/>
    </location>
</feature>
<feature type="compositionally biased region" description="Polar residues" evidence="1">
    <location>
        <begin position="22"/>
        <end position="38"/>
    </location>
</feature>
<dbReference type="InParanoid" id="G3PE93"/>
<feature type="compositionally biased region" description="Polar residues" evidence="1">
    <location>
        <begin position="93"/>
        <end position="103"/>
    </location>
</feature>
<accession>G3PE93</accession>
<dbReference type="Bgee" id="ENSGACG00000012030">
    <property type="expression patterns" value="Expressed in mesonephros"/>
</dbReference>
<dbReference type="AlphaFoldDB" id="G3PE93"/>
<reference evidence="2" key="2">
    <citation type="submission" date="2024-04" db="UniProtKB">
        <authorList>
            <consortium name="Ensembl"/>
        </authorList>
    </citation>
    <scope>IDENTIFICATION</scope>
</reference>
<name>G3PE93_GASAC</name>
<dbReference type="Ensembl" id="ENSGACT00000015948.1">
    <property type="protein sequence ID" value="ENSGACP00000015917.1"/>
    <property type="gene ID" value="ENSGACG00000012030.1"/>
</dbReference>
<proteinExistence type="predicted"/>
<feature type="compositionally biased region" description="Low complexity" evidence="1">
    <location>
        <begin position="49"/>
        <end position="64"/>
    </location>
</feature>
<sequence length="141" mass="15543">MPRRGQLYVPDSQPEHDRRPAISSQGYQHTVGTLSNYINHMPTAHLPRSTGSVSSSSNNPSQSSTLFGVQTSRPHDAQNLSLKRKPVRFYTRYTVQPPSSYGSSRPDGHLKDKSASVGHPLNPTAQSKDEKLKRHLVAAIS</sequence>
<protein>
    <submittedName>
        <fullName evidence="2">Uncharacterized protein</fullName>
    </submittedName>
</protein>
<organism evidence="2">
    <name type="scientific">Gasterosteus aculeatus</name>
    <name type="common">Three-spined stickleback</name>
    <dbReference type="NCBI Taxonomy" id="69293"/>
    <lineage>
        <taxon>Eukaryota</taxon>
        <taxon>Metazoa</taxon>
        <taxon>Chordata</taxon>
        <taxon>Craniata</taxon>
        <taxon>Vertebrata</taxon>
        <taxon>Euteleostomi</taxon>
        <taxon>Actinopterygii</taxon>
        <taxon>Neopterygii</taxon>
        <taxon>Teleostei</taxon>
        <taxon>Neoteleostei</taxon>
        <taxon>Acanthomorphata</taxon>
        <taxon>Eupercaria</taxon>
        <taxon>Perciformes</taxon>
        <taxon>Cottioidei</taxon>
        <taxon>Gasterosteales</taxon>
        <taxon>Gasterosteidae</taxon>
        <taxon>Gasterosteus</taxon>
    </lineage>
</organism>
<reference evidence="2" key="1">
    <citation type="submission" date="2006-01" db="EMBL/GenBank/DDBJ databases">
        <authorList>
            <person name="Lindblad-Toh K."/>
            <person name="Mauceli E."/>
            <person name="Grabherr M."/>
            <person name="Chang J.L."/>
            <person name="Lander E.S."/>
        </authorList>
    </citation>
    <scope>NUCLEOTIDE SEQUENCE [LARGE SCALE GENOMIC DNA]</scope>
</reference>